<organism evidence="6 7">
    <name type="scientific">Pararobbsia silviterrae</name>
    <dbReference type="NCBI Taxonomy" id="1792498"/>
    <lineage>
        <taxon>Bacteria</taxon>
        <taxon>Pseudomonadati</taxon>
        <taxon>Pseudomonadota</taxon>
        <taxon>Betaproteobacteria</taxon>
        <taxon>Burkholderiales</taxon>
        <taxon>Burkholderiaceae</taxon>
        <taxon>Pararobbsia</taxon>
    </lineage>
</organism>
<name>A0A494XYS3_9BURK</name>
<keyword evidence="7" id="KW-1185">Reference proteome</keyword>
<proteinExistence type="predicted"/>
<dbReference type="CDD" id="cd06124">
    <property type="entry name" value="cupin_NimR-like_N"/>
    <property type="match status" value="1"/>
</dbReference>
<dbReference type="PROSITE" id="PS00041">
    <property type="entry name" value="HTH_ARAC_FAMILY_1"/>
    <property type="match status" value="1"/>
</dbReference>
<dbReference type="Proteomes" id="UP000270342">
    <property type="component" value="Unassembled WGS sequence"/>
</dbReference>
<accession>A0A494XYS3</accession>
<dbReference type="PROSITE" id="PS01124">
    <property type="entry name" value="HTH_ARAC_FAMILY_2"/>
    <property type="match status" value="1"/>
</dbReference>
<evidence type="ECO:0000256" key="1">
    <source>
        <dbReference type="ARBA" id="ARBA00022491"/>
    </source>
</evidence>
<evidence type="ECO:0000256" key="3">
    <source>
        <dbReference type="ARBA" id="ARBA00023125"/>
    </source>
</evidence>
<dbReference type="InterPro" id="IPR011051">
    <property type="entry name" value="RmlC_Cupin_sf"/>
</dbReference>
<evidence type="ECO:0000256" key="4">
    <source>
        <dbReference type="ARBA" id="ARBA00023163"/>
    </source>
</evidence>
<keyword evidence="1" id="KW-0678">Repressor</keyword>
<dbReference type="GO" id="GO:0003700">
    <property type="term" value="F:DNA-binding transcription factor activity"/>
    <property type="evidence" value="ECO:0007669"/>
    <property type="project" value="InterPro"/>
</dbReference>
<dbReference type="PANTHER" id="PTHR11019">
    <property type="entry name" value="HTH-TYPE TRANSCRIPTIONAL REGULATOR NIMR"/>
    <property type="match status" value="1"/>
</dbReference>
<dbReference type="PANTHER" id="PTHR11019:SF159">
    <property type="entry name" value="TRANSCRIPTIONAL REGULATOR-RELATED"/>
    <property type="match status" value="1"/>
</dbReference>
<dbReference type="OrthoDB" id="9804543at2"/>
<evidence type="ECO:0000256" key="2">
    <source>
        <dbReference type="ARBA" id="ARBA00023015"/>
    </source>
</evidence>
<dbReference type="SUPFAM" id="SSF46689">
    <property type="entry name" value="Homeodomain-like"/>
    <property type="match status" value="1"/>
</dbReference>
<protein>
    <submittedName>
        <fullName evidence="6">AraC family transcriptional regulator</fullName>
    </submittedName>
</protein>
<evidence type="ECO:0000313" key="7">
    <source>
        <dbReference type="Proteomes" id="UP000270342"/>
    </source>
</evidence>
<dbReference type="InterPro" id="IPR018060">
    <property type="entry name" value="HTH_AraC"/>
</dbReference>
<dbReference type="Pfam" id="PF02311">
    <property type="entry name" value="AraC_binding"/>
    <property type="match status" value="1"/>
</dbReference>
<feature type="domain" description="HTH araC/xylS-type" evidence="5">
    <location>
        <begin position="160"/>
        <end position="260"/>
    </location>
</feature>
<dbReference type="InterPro" id="IPR003313">
    <property type="entry name" value="AraC-bd"/>
</dbReference>
<dbReference type="Gene3D" id="2.60.120.10">
    <property type="entry name" value="Jelly Rolls"/>
    <property type="match status" value="1"/>
</dbReference>
<dbReference type="Gene3D" id="1.10.10.60">
    <property type="entry name" value="Homeodomain-like"/>
    <property type="match status" value="1"/>
</dbReference>
<comment type="caution">
    <text evidence="6">The sequence shown here is derived from an EMBL/GenBank/DDBJ whole genome shotgun (WGS) entry which is preliminary data.</text>
</comment>
<dbReference type="InterPro" id="IPR009057">
    <property type="entry name" value="Homeodomain-like_sf"/>
</dbReference>
<dbReference type="Pfam" id="PF12833">
    <property type="entry name" value="HTH_18"/>
    <property type="match status" value="1"/>
</dbReference>
<dbReference type="InterPro" id="IPR014710">
    <property type="entry name" value="RmlC-like_jellyroll"/>
</dbReference>
<sequence>MKNPLLRRYGIKERGLARSMSASITDHQHGEGFGWHSHAFGQLSFPISGVVRVLTPSLTWIIPSSRAVWVPPHVEHAIVAVGKSVIGGVYIEPDRLPWSWREPTLIVVSTFARELVMSLAEGGHAYEANSEAALSAALLLKVLPRIESVHQGSLPLPRDDRLVKICEYLLTDPTCEDSLDIWGEKLGASGRTLARHFREETGMTFRAWRQQARVIEAITRLAQGQSVTRVSADLGYGRASAFIAMFRQVTGESPQRYLASK</sequence>
<keyword evidence="2" id="KW-0805">Transcription regulation</keyword>
<evidence type="ECO:0000259" key="5">
    <source>
        <dbReference type="PROSITE" id="PS01124"/>
    </source>
</evidence>
<gene>
    <name evidence="6" type="ORF">D7S86_16210</name>
</gene>
<keyword evidence="3" id="KW-0238">DNA-binding</keyword>
<keyword evidence="4" id="KW-0804">Transcription</keyword>
<dbReference type="EMBL" id="RBZU01000007">
    <property type="protein sequence ID" value="RKP53274.1"/>
    <property type="molecule type" value="Genomic_DNA"/>
</dbReference>
<dbReference type="FunFam" id="1.10.10.60:FF:000132">
    <property type="entry name" value="AraC family transcriptional regulator"/>
    <property type="match status" value="1"/>
</dbReference>
<dbReference type="SUPFAM" id="SSF51182">
    <property type="entry name" value="RmlC-like cupins"/>
    <property type="match status" value="1"/>
</dbReference>
<dbReference type="GO" id="GO:0043565">
    <property type="term" value="F:sequence-specific DNA binding"/>
    <property type="evidence" value="ECO:0007669"/>
    <property type="project" value="InterPro"/>
</dbReference>
<reference evidence="6 7" key="1">
    <citation type="submission" date="2018-10" db="EMBL/GenBank/DDBJ databases">
        <title>Robbsia sp. DHC34, isolated from soil.</title>
        <authorList>
            <person name="Gao Z.-H."/>
            <person name="Qiu L.-H."/>
        </authorList>
    </citation>
    <scope>NUCLEOTIDE SEQUENCE [LARGE SCALE GENOMIC DNA]</scope>
    <source>
        <strain evidence="6 7">DHC34</strain>
    </source>
</reference>
<evidence type="ECO:0000313" key="6">
    <source>
        <dbReference type="EMBL" id="RKP53274.1"/>
    </source>
</evidence>
<dbReference type="InterPro" id="IPR018062">
    <property type="entry name" value="HTH_AraC-typ_CS"/>
</dbReference>
<dbReference type="AlphaFoldDB" id="A0A494XYS3"/>
<dbReference type="SMART" id="SM00342">
    <property type="entry name" value="HTH_ARAC"/>
    <property type="match status" value="1"/>
</dbReference>